<dbReference type="GO" id="GO:0005886">
    <property type="term" value="C:plasma membrane"/>
    <property type="evidence" value="ECO:0007669"/>
    <property type="project" value="UniProtKB-SubCell"/>
</dbReference>
<dbReference type="Pfam" id="PF02687">
    <property type="entry name" value="FtsX"/>
    <property type="match status" value="1"/>
</dbReference>
<proteinExistence type="predicted"/>
<dbReference type="InterPro" id="IPR003838">
    <property type="entry name" value="ABC3_permease_C"/>
</dbReference>
<reference evidence="8" key="1">
    <citation type="journal article" date="2021" name="PeerJ">
        <title>Extensive microbial diversity within the chicken gut microbiome revealed by metagenomics and culture.</title>
        <authorList>
            <person name="Gilroy R."/>
            <person name="Ravi A."/>
            <person name="Getino M."/>
            <person name="Pursley I."/>
            <person name="Horton D.L."/>
            <person name="Alikhan N.F."/>
            <person name="Baker D."/>
            <person name="Gharbi K."/>
            <person name="Hall N."/>
            <person name="Watson M."/>
            <person name="Adriaenssens E.M."/>
            <person name="Foster-Nyarko E."/>
            <person name="Jarju S."/>
            <person name="Secka A."/>
            <person name="Antonio M."/>
            <person name="Oren A."/>
            <person name="Chaudhuri R.R."/>
            <person name="La Ragione R."/>
            <person name="Hildebrand F."/>
            <person name="Pallen M.J."/>
        </authorList>
    </citation>
    <scope>NUCLEOTIDE SEQUENCE</scope>
    <source>
        <strain evidence="8">ChiHjej12B11-1927</strain>
    </source>
</reference>
<evidence type="ECO:0000259" key="7">
    <source>
        <dbReference type="Pfam" id="PF02687"/>
    </source>
</evidence>
<reference evidence="8" key="2">
    <citation type="submission" date="2021-04" db="EMBL/GenBank/DDBJ databases">
        <authorList>
            <person name="Gilroy R."/>
        </authorList>
    </citation>
    <scope>NUCLEOTIDE SEQUENCE</scope>
    <source>
        <strain evidence="8">ChiHjej12B11-1927</strain>
    </source>
</reference>
<name>A0A9D1VMS4_9FIRM</name>
<protein>
    <submittedName>
        <fullName evidence="8">ABC transporter permease</fullName>
    </submittedName>
</protein>
<gene>
    <name evidence="8" type="ORF">H9738_08685</name>
</gene>
<dbReference type="EMBL" id="DXFG01000173">
    <property type="protein sequence ID" value="HIX37928.1"/>
    <property type="molecule type" value="Genomic_DNA"/>
</dbReference>
<evidence type="ECO:0000256" key="2">
    <source>
        <dbReference type="ARBA" id="ARBA00022475"/>
    </source>
</evidence>
<accession>A0A9D1VMS4</accession>
<evidence type="ECO:0000256" key="6">
    <source>
        <dbReference type="SAM" id="Phobius"/>
    </source>
</evidence>
<keyword evidence="3 6" id="KW-0812">Transmembrane</keyword>
<sequence length="622" mass="70009">MRNSIRQMLRTPFKLLLFFLFIGASTLLLTLGLRLWMETGEKLRQAEENFTTIGMVRQRENLMEAGPVWQAGTKSYLYYDYPIYEEILSESLLDFDGADYLKGPEKRPVYGSWMPDYDLELEETVAMYGIFTAEISPVEDCVPSQPVQVNIKRVLYGDARGSTQCWFCDHNNPDPPPMEKGKTYIVTLAPRGSSHLDREEVVIECIPTGSCYPGTSQCSRNGAEIAGTFAEKENDPSGQSTLWEEVTEGFYETGRGVYWLNAIEAQEKFNKTVQVLPTDSLALLPSFHEKESQVLEGREISTEEFEKGKAVCMVSKSFAQRNGLRVGDTIPLSLYYADYGDAPGYLEQMVDFGLLNARGEVYPAFWEAKYEIVGFYQYTPSEEKDVNSVEIAGDMILIPANSVKASDENNIVKYGPMQMGTTSFQIPNGSAADFLENFKEVENSDFLEIRFDDNGYEQVRRELESAGNTAALLAVTGFLSAAALLLLLAYFFIVKQKRRTAIERSLGMTRSQCRKSLLGGILLFTFFAALTGSLIGKSLYSSVKGVLARETEQEYSMKYSTWQTREPSQEELEVLEQQDLELEVLVYLGVPGSILAGMLGISWVFMERNLKVPPMEVMSMRE</sequence>
<feature type="transmembrane region" description="Helical" evidence="6">
    <location>
        <begin position="470"/>
        <end position="494"/>
    </location>
</feature>
<organism evidence="8 9">
    <name type="scientific">Candidatus Blautia pullistercoris</name>
    <dbReference type="NCBI Taxonomy" id="2838499"/>
    <lineage>
        <taxon>Bacteria</taxon>
        <taxon>Bacillati</taxon>
        <taxon>Bacillota</taxon>
        <taxon>Clostridia</taxon>
        <taxon>Lachnospirales</taxon>
        <taxon>Lachnospiraceae</taxon>
        <taxon>Blautia</taxon>
    </lineage>
</organism>
<dbReference type="Proteomes" id="UP000824230">
    <property type="component" value="Unassembled WGS sequence"/>
</dbReference>
<evidence type="ECO:0000256" key="5">
    <source>
        <dbReference type="ARBA" id="ARBA00023136"/>
    </source>
</evidence>
<keyword evidence="4 6" id="KW-1133">Transmembrane helix</keyword>
<feature type="transmembrane region" description="Helical" evidence="6">
    <location>
        <begin position="515"/>
        <end position="535"/>
    </location>
</feature>
<evidence type="ECO:0000313" key="8">
    <source>
        <dbReference type="EMBL" id="HIX37928.1"/>
    </source>
</evidence>
<dbReference type="AlphaFoldDB" id="A0A9D1VMS4"/>
<evidence type="ECO:0000256" key="1">
    <source>
        <dbReference type="ARBA" id="ARBA00004651"/>
    </source>
</evidence>
<evidence type="ECO:0000256" key="4">
    <source>
        <dbReference type="ARBA" id="ARBA00022989"/>
    </source>
</evidence>
<keyword evidence="5 6" id="KW-0472">Membrane</keyword>
<comment type="subcellular location">
    <subcellularLocation>
        <location evidence="1">Cell membrane</location>
        <topology evidence="1">Multi-pass membrane protein</topology>
    </subcellularLocation>
</comment>
<keyword evidence="2" id="KW-1003">Cell membrane</keyword>
<evidence type="ECO:0000256" key="3">
    <source>
        <dbReference type="ARBA" id="ARBA00022692"/>
    </source>
</evidence>
<feature type="domain" description="ABC3 transporter permease C-terminal" evidence="7">
    <location>
        <begin position="473"/>
        <end position="543"/>
    </location>
</feature>
<feature type="transmembrane region" description="Helical" evidence="6">
    <location>
        <begin position="584"/>
        <end position="605"/>
    </location>
</feature>
<comment type="caution">
    <text evidence="8">The sequence shown here is derived from an EMBL/GenBank/DDBJ whole genome shotgun (WGS) entry which is preliminary data.</text>
</comment>
<evidence type="ECO:0000313" key="9">
    <source>
        <dbReference type="Proteomes" id="UP000824230"/>
    </source>
</evidence>